<accession>A0A1I7YFZ3</accession>
<proteinExistence type="predicted"/>
<evidence type="ECO:0000313" key="2">
    <source>
        <dbReference type="WBParaSite" id="L893_g16010.t1"/>
    </source>
</evidence>
<dbReference type="AlphaFoldDB" id="A0A1I7YFZ3"/>
<reference evidence="2" key="1">
    <citation type="submission" date="2016-11" db="UniProtKB">
        <authorList>
            <consortium name="WormBaseParasite"/>
        </authorList>
    </citation>
    <scope>IDENTIFICATION</scope>
</reference>
<evidence type="ECO:0000313" key="1">
    <source>
        <dbReference type="Proteomes" id="UP000095287"/>
    </source>
</evidence>
<keyword evidence="1" id="KW-1185">Reference proteome</keyword>
<organism evidence="1 2">
    <name type="scientific">Steinernema glaseri</name>
    <dbReference type="NCBI Taxonomy" id="37863"/>
    <lineage>
        <taxon>Eukaryota</taxon>
        <taxon>Metazoa</taxon>
        <taxon>Ecdysozoa</taxon>
        <taxon>Nematoda</taxon>
        <taxon>Chromadorea</taxon>
        <taxon>Rhabditida</taxon>
        <taxon>Tylenchina</taxon>
        <taxon>Panagrolaimomorpha</taxon>
        <taxon>Strongyloidoidea</taxon>
        <taxon>Steinernematidae</taxon>
        <taxon>Steinernema</taxon>
    </lineage>
</organism>
<name>A0A1I7YFZ3_9BILA</name>
<dbReference type="Proteomes" id="UP000095287">
    <property type="component" value="Unplaced"/>
</dbReference>
<sequence>MESGNLGEKDVNLLSSIYESPLAEPQKMSFGFHRKKIAFSGIVCCPEGEDKHFATISSGVAFSVYLMATALLCKTGSQSNSNDDYLTKEMSLKIGNWADFYEQTYTVVDAIKESDERLYQILVSLDVLNKYKVNLCPHFAPVRLFLTNLATQGFDHTAVLETFEGRLCVPGTSCVYRMIRNLVGLTQPEVVACFGQIWSELQHIEPRFLFTTRRRLHPNSEFARCTIESQTYGIEEVKQIAFPIVEANANCSKSEFFAQFCDGIVKPLISLDQETVPKRIIDLLKTFQQTEADVMDRLEASHA</sequence>
<protein>
    <submittedName>
        <fullName evidence="2">Uncharacterized protein</fullName>
    </submittedName>
</protein>
<dbReference type="WBParaSite" id="L893_g16010.t1">
    <property type="protein sequence ID" value="L893_g16010.t1"/>
    <property type="gene ID" value="L893_g16010"/>
</dbReference>